<proteinExistence type="predicted"/>
<dbReference type="Pfam" id="PF22936">
    <property type="entry name" value="Pol_BBD"/>
    <property type="match status" value="1"/>
</dbReference>
<dbReference type="PROSITE" id="PS50158">
    <property type="entry name" value="ZF_CCHC"/>
    <property type="match status" value="1"/>
</dbReference>
<evidence type="ECO:0000256" key="2">
    <source>
        <dbReference type="SAM" id="Coils"/>
    </source>
</evidence>
<dbReference type="SUPFAM" id="SSF57756">
    <property type="entry name" value="Retrovirus zinc finger-like domains"/>
    <property type="match status" value="2"/>
</dbReference>
<evidence type="ECO:0000259" key="3">
    <source>
        <dbReference type="PROSITE" id="PS50158"/>
    </source>
</evidence>
<keyword evidence="1" id="KW-0862">Zinc</keyword>
<feature type="coiled-coil region" evidence="2">
    <location>
        <begin position="123"/>
        <end position="150"/>
    </location>
</feature>
<dbReference type="InterPro" id="IPR036875">
    <property type="entry name" value="Znf_CCHC_sf"/>
</dbReference>
<evidence type="ECO:0000313" key="5">
    <source>
        <dbReference type="RefSeq" id="XP_010424090.1"/>
    </source>
</evidence>
<dbReference type="InterPro" id="IPR001878">
    <property type="entry name" value="Znf_CCHC"/>
</dbReference>
<dbReference type="GeneID" id="104709129"/>
<name>A0ABM0TCA9_CAMSA</name>
<feature type="domain" description="CCHC-type" evidence="3">
    <location>
        <begin position="2"/>
        <end position="18"/>
    </location>
</feature>
<gene>
    <name evidence="5" type="primary">LOC104709129</name>
</gene>
<dbReference type="PANTHER" id="PTHR47592:SF27">
    <property type="entry name" value="OS08G0421700 PROTEIN"/>
    <property type="match status" value="1"/>
</dbReference>
<protein>
    <submittedName>
        <fullName evidence="5">Uncharacterized protein LOC104709129</fullName>
    </submittedName>
</protein>
<organism evidence="4 5">
    <name type="scientific">Camelina sativa</name>
    <name type="common">False flax</name>
    <name type="synonym">Myagrum sativum</name>
    <dbReference type="NCBI Taxonomy" id="90675"/>
    <lineage>
        <taxon>Eukaryota</taxon>
        <taxon>Viridiplantae</taxon>
        <taxon>Streptophyta</taxon>
        <taxon>Embryophyta</taxon>
        <taxon>Tracheophyta</taxon>
        <taxon>Spermatophyta</taxon>
        <taxon>Magnoliopsida</taxon>
        <taxon>eudicotyledons</taxon>
        <taxon>Gunneridae</taxon>
        <taxon>Pentapetalae</taxon>
        <taxon>rosids</taxon>
        <taxon>malvids</taxon>
        <taxon>Brassicales</taxon>
        <taxon>Brassicaceae</taxon>
        <taxon>Camelineae</taxon>
        <taxon>Camelina</taxon>
    </lineage>
</organism>
<dbReference type="SMART" id="SM00343">
    <property type="entry name" value="ZnF_C2HC"/>
    <property type="match status" value="2"/>
</dbReference>
<keyword evidence="2" id="KW-0175">Coiled coil</keyword>
<keyword evidence="4" id="KW-1185">Reference proteome</keyword>
<keyword evidence="1" id="KW-0863">Zinc-finger</keyword>
<reference evidence="4" key="1">
    <citation type="journal article" date="2014" name="Nat. Commun.">
        <title>The emerging biofuel crop Camelina sativa retains a highly undifferentiated hexaploid genome structure.</title>
        <authorList>
            <person name="Kagale S."/>
            <person name="Koh C."/>
            <person name="Nixon J."/>
            <person name="Bollina V."/>
            <person name="Clarke W.E."/>
            <person name="Tuteja R."/>
            <person name="Spillane C."/>
            <person name="Robinson S.J."/>
            <person name="Links M.G."/>
            <person name="Clarke C."/>
            <person name="Higgins E.E."/>
            <person name="Huebert T."/>
            <person name="Sharpe A.G."/>
            <person name="Parkin I.A."/>
        </authorList>
    </citation>
    <scope>NUCLEOTIDE SEQUENCE [LARGE SCALE GENOMIC DNA]</scope>
    <source>
        <strain evidence="4">cv. DH55</strain>
    </source>
</reference>
<evidence type="ECO:0000256" key="1">
    <source>
        <dbReference type="PROSITE-ProRule" id="PRU00047"/>
    </source>
</evidence>
<dbReference type="InterPro" id="IPR054722">
    <property type="entry name" value="PolX-like_BBD"/>
</dbReference>
<dbReference type="Proteomes" id="UP000694864">
    <property type="component" value="Chromosome 8"/>
</dbReference>
<sequence>MKCFECKGFGHLKTECPNLQKAKNKSFISFSDSDSESDEEKGMLNLFTFSVKSDDAPAESSNDDEEESITKESYCVLYDNWVQMCNEKLLLIKEKLQLEAKVSMLEESKSEVSNCKELPHAEKEVFEKKLRNLQEQYVLEKERSTNLERELNENHKKIRMLNNGGQKLDEILSIGIMGSRHQGLGYDKRVELQKEVVVPIRNRQLQNKSDNSQKVWSDSKRGRRKYTCFHCCNTGHVRRFCYKFKNKIKELWMARKCFIDPFHFCQVWVAKRDLYSKESENNELKYDQAIQESEEINLCCNFSSIISEEEVFKAQVAFTSASSECGNPWYFYSGCSRHMTGNPNFLSAYEEITGGKVTFGDGGKGSIRGKGQLEDDNQPSLINVYYVEGLKANLISINQLCDEGLRVIFTKIDCQAVDKNNNTVLFGVRSVNNCYMWKPSSTCLAATVSEVELWHK</sequence>
<reference evidence="5" key="2">
    <citation type="submission" date="2025-08" db="UniProtKB">
        <authorList>
            <consortium name="RefSeq"/>
        </authorList>
    </citation>
    <scope>IDENTIFICATION</scope>
    <source>
        <tissue evidence="5">Leaf</tissue>
    </source>
</reference>
<evidence type="ECO:0000313" key="4">
    <source>
        <dbReference type="Proteomes" id="UP000694864"/>
    </source>
</evidence>
<keyword evidence="1" id="KW-0479">Metal-binding</keyword>
<dbReference type="RefSeq" id="XP_010424090.1">
    <property type="nucleotide sequence ID" value="XM_010425788.1"/>
</dbReference>
<dbReference type="PANTHER" id="PTHR47592">
    <property type="entry name" value="PBF68 PROTEIN"/>
    <property type="match status" value="1"/>
</dbReference>
<accession>A0ABM0TCA9</accession>